<dbReference type="GO" id="GO:0009378">
    <property type="term" value="F:four-way junction helicase activity"/>
    <property type="evidence" value="ECO:0007669"/>
    <property type="project" value="TreeGrafter"/>
</dbReference>
<sequence length="292" mass="33452">MPGPDGSGRRLTLAAYRDIAIAISRRYFSNTKPFPHNVREDGTEVIANDEENEDAIDDEQWIRHVADLQAAHTTHVAEMAGFRTSSVHWHDLLGFNIKDVPSSVLADDRIAHDAVSRGAGGRHPIDPSRPFLGGRSDAHGRWEKHIVYVARRRCQAAGILCVEWDSHRHPDHAAIIFVTPESVFTDGFQSFLNRQRELMRLDRIIIDECHIMLNESETFRPRLQQLGRLHQCGVQIVFLTATLPPCEETQLFERMQVTREDISMHRERTSRHNVAYRVHRPVIASKHRSQTQ</sequence>
<evidence type="ECO:0000256" key="2">
    <source>
        <dbReference type="SAM" id="MobiDB-lite"/>
    </source>
</evidence>
<accession>A0A9W9MBE6</accession>
<name>A0A9W9MBE6_9EURO</name>
<protein>
    <submittedName>
        <fullName evidence="4">DEAD/DEAH box helicase</fullName>
    </submittedName>
</protein>
<keyword evidence="4" id="KW-0547">Nucleotide-binding</keyword>
<keyword evidence="5" id="KW-1185">Reference proteome</keyword>
<feature type="domain" description="Helicase ATP-binding" evidence="3">
    <location>
        <begin position="175"/>
        <end position="261"/>
    </location>
</feature>
<organism evidence="4 5">
    <name type="scientific">Penicillium cinerascens</name>
    <dbReference type="NCBI Taxonomy" id="70096"/>
    <lineage>
        <taxon>Eukaryota</taxon>
        <taxon>Fungi</taxon>
        <taxon>Dikarya</taxon>
        <taxon>Ascomycota</taxon>
        <taxon>Pezizomycotina</taxon>
        <taxon>Eurotiomycetes</taxon>
        <taxon>Eurotiomycetidae</taxon>
        <taxon>Eurotiales</taxon>
        <taxon>Aspergillaceae</taxon>
        <taxon>Penicillium</taxon>
    </lineage>
</organism>
<evidence type="ECO:0000256" key="1">
    <source>
        <dbReference type="ARBA" id="ARBA00005446"/>
    </source>
</evidence>
<dbReference type="PANTHER" id="PTHR13710">
    <property type="entry name" value="DNA HELICASE RECQ FAMILY MEMBER"/>
    <property type="match status" value="1"/>
</dbReference>
<evidence type="ECO:0000313" key="5">
    <source>
        <dbReference type="Proteomes" id="UP001150904"/>
    </source>
</evidence>
<dbReference type="InterPro" id="IPR014001">
    <property type="entry name" value="Helicase_ATP-bd"/>
</dbReference>
<dbReference type="GeneID" id="83183440"/>
<gene>
    <name evidence="4" type="ORF">N7498_009077</name>
</gene>
<dbReference type="GO" id="GO:0003676">
    <property type="term" value="F:nucleic acid binding"/>
    <property type="evidence" value="ECO:0007669"/>
    <property type="project" value="InterPro"/>
</dbReference>
<dbReference type="GO" id="GO:0005524">
    <property type="term" value="F:ATP binding"/>
    <property type="evidence" value="ECO:0007669"/>
    <property type="project" value="InterPro"/>
</dbReference>
<dbReference type="Gene3D" id="3.40.50.300">
    <property type="entry name" value="P-loop containing nucleotide triphosphate hydrolases"/>
    <property type="match status" value="1"/>
</dbReference>
<dbReference type="InterPro" id="IPR011545">
    <property type="entry name" value="DEAD/DEAH_box_helicase_dom"/>
</dbReference>
<proteinExistence type="inferred from homology"/>
<reference evidence="4" key="2">
    <citation type="journal article" date="2023" name="IMA Fungus">
        <title>Comparative genomic study of the Penicillium genus elucidates a diverse pangenome and 15 lateral gene transfer events.</title>
        <authorList>
            <person name="Petersen C."/>
            <person name="Sorensen T."/>
            <person name="Nielsen M.R."/>
            <person name="Sondergaard T.E."/>
            <person name="Sorensen J.L."/>
            <person name="Fitzpatrick D.A."/>
            <person name="Frisvad J.C."/>
            <person name="Nielsen K.L."/>
        </authorList>
    </citation>
    <scope>NUCLEOTIDE SEQUENCE</scope>
    <source>
        <strain evidence="4">IBT 15544</strain>
    </source>
</reference>
<dbReference type="GO" id="GO:0043138">
    <property type="term" value="F:3'-5' DNA helicase activity"/>
    <property type="evidence" value="ECO:0007669"/>
    <property type="project" value="TreeGrafter"/>
</dbReference>
<dbReference type="RefSeq" id="XP_058306127.1">
    <property type="nucleotide sequence ID" value="XM_058456139.1"/>
</dbReference>
<comment type="caution">
    <text evidence="4">The sequence shown here is derived from an EMBL/GenBank/DDBJ whole genome shotgun (WGS) entry which is preliminary data.</text>
</comment>
<keyword evidence="4" id="KW-0067">ATP-binding</keyword>
<dbReference type="PANTHER" id="PTHR13710:SF154">
    <property type="entry name" value="RECQ HELICASE, PUTATIVE (AFU_ORTHOLOGUE AFUA_6G14720)-RELATED"/>
    <property type="match status" value="1"/>
</dbReference>
<dbReference type="Proteomes" id="UP001150904">
    <property type="component" value="Unassembled WGS sequence"/>
</dbReference>
<evidence type="ECO:0000259" key="3">
    <source>
        <dbReference type="PROSITE" id="PS51192"/>
    </source>
</evidence>
<dbReference type="InterPro" id="IPR027417">
    <property type="entry name" value="P-loop_NTPase"/>
</dbReference>
<dbReference type="EMBL" id="JAPQKR010000015">
    <property type="protein sequence ID" value="KAJ5195639.1"/>
    <property type="molecule type" value="Genomic_DNA"/>
</dbReference>
<keyword evidence="4" id="KW-0378">Hydrolase</keyword>
<dbReference type="GO" id="GO:0005737">
    <property type="term" value="C:cytoplasm"/>
    <property type="evidence" value="ECO:0007669"/>
    <property type="project" value="TreeGrafter"/>
</dbReference>
<comment type="similarity">
    <text evidence="1">Belongs to the helicase family. RecQ subfamily.</text>
</comment>
<dbReference type="OrthoDB" id="2608216at2759"/>
<dbReference type="GO" id="GO:0000724">
    <property type="term" value="P:double-strand break repair via homologous recombination"/>
    <property type="evidence" value="ECO:0007669"/>
    <property type="project" value="TreeGrafter"/>
</dbReference>
<dbReference type="GO" id="GO:0005694">
    <property type="term" value="C:chromosome"/>
    <property type="evidence" value="ECO:0007669"/>
    <property type="project" value="TreeGrafter"/>
</dbReference>
<dbReference type="PROSITE" id="PS51192">
    <property type="entry name" value="HELICASE_ATP_BIND_1"/>
    <property type="match status" value="1"/>
</dbReference>
<dbReference type="Pfam" id="PF00270">
    <property type="entry name" value="DEAD"/>
    <property type="match status" value="1"/>
</dbReference>
<dbReference type="AlphaFoldDB" id="A0A9W9MBE6"/>
<feature type="region of interest" description="Disordered" evidence="2">
    <location>
        <begin position="116"/>
        <end position="136"/>
    </location>
</feature>
<evidence type="ECO:0000313" key="4">
    <source>
        <dbReference type="EMBL" id="KAJ5195639.1"/>
    </source>
</evidence>
<reference evidence="4" key="1">
    <citation type="submission" date="2022-12" db="EMBL/GenBank/DDBJ databases">
        <authorList>
            <person name="Petersen C."/>
        </authorList>
    </citation>
    <scope>NUCLEOTIDE SEQUENCE</scope>
    <source>
        <strain evidence="4">IBT 15544</strain>
    </source>
</reference>
<keyword evidence="4" id="KW-0347">Helicase</keyword>
<dbReference type="SUPFAM" id="SSF52540">
    <property type="entry name" value="P-loop containing nucleoside triphosphate hydrolases"/>
    <property type="match status" value="1"/>
</dbReference>